<dbReference type="Gene3D" id="2.30.30.140">
    <property type="match status" value="1"/>
</dbReference>
<proteinExistence type="predicted"/>
<name>A0AA36IDS2_9DINO</name>
<reference evidence="1" key="1">
    <citation type="submission" date="2023-08" db="EMBL/GenBank/DDBJ databases">
        <authorList>
            <person name="Chen Y."/>
            <person name="Shah S."/>
            <person name="Dougan E. K."/>
            <person name="Thang M."/>
            <person name="Chan C."/>
        </authorList>
    </citation>
    <scope>NUCLEOTIDE SEQUENCE</scope>
</reference>
<organism evidence="1 2">
    <name type="scientific">Effrenium voratum</name>
    <dbReference type="NCBI Taxonomy" id="2562239"/>
    <lineage>
        <taxon>Eukaryota</taxon>
        <taxon>Sar</taxon>
        <taxon>Alveolata</taxon>
        <taxon>Dinophyceae</taxon>
        <taxon>Suessiales</taxon>
        <taxon>Symbiodiniaceae</taxon>
        <taxon>Effrenium</taxon>
    </lineage>
</organism>
<dbReference type="CDD" id="cd04508">
    <property type="entry name" value="Tudor_SF"/>
    <property type="match status" value="1"/>
</dbReference>
<gene>
    <name evidence="1" type="ORF">EVOR1521_LOCUS12173</name>
</gene>
<accession>A0AA36IDS2</accession>
<dbReference type="EMBL" id="CAUJNA010001258">
    <property type="protein sequence ID" value="CAJ1385599.1"/>
    <property type="molecule type" value="Genomic_DNA"/>
</dbReference>
<keyword evidence="2" id="KW-1185">Reference proteome</keyword>
<dbReference type="Proteomes" id="UP001178507">
    <property type="component" value="Unassembled WGS sequence"/>
</dbReference>
<evidence type="ECO:0000313" key="2">
    <source>
        <dbReference type="Proteomes" id="UP001178507"/>
    </source>
</evidence>
<dbReference type="AlphaFoldDB" id="A0AA36IDS2"/>
<evidence type="ECO:0000313" key="1">
    <source>
        <dbReference type="EMBL" id="CAJ1385599.1"/>
    </source>
</evidence>
<protein>
    <submittedName>
        <fullName evidence="1">Uncharacterized protein</fullName>
    </submittedName>
</protein>
<sequence>MVCFGDEDRRKLHEDGCLELHGWPHWEVFSMVEGYHRRLSAQVVSLLEAKKPWKDEDQRPGTAAAWEVSREMEGGPLCTPGVYVSAVHPSVNDQCEETGPRFYVSIIEAAIRRGPAPRLPPALEELVWPRLKDRREPWITELGWTLVPPGSDPQTLHVDILSSEEEPPRPRRSVGRFHHLLWKCDGGPCTTKVVCTGFTEGTVEDWHYEVQRQVRSPKLILDSEMLHCGASTPKRWTSTLTVQLCSTSGWRALHCAGRASQDALWYVWPMEAQVKGTPEMWAPGAKVEALWEDGFWYAAKIAKRKRSDDTYRVLWEDEDTSTSGFLLSHIRARAESDEDDEAPVKRTRKA</sequence>
<comment type="caution">
    <text evidence="1">The sequence shown here is derived from an EMBL/GenBank/DDBJ whole genome shotgun (WGS) entry which is preliminary data.</text>
</comment>
<dbReference type="SUPFAM" id="SSF63748">
    <property type="entry name" value="Tudor/PWWP/MBT"/>
    <property type="match status" value="1"/>
</dbReference>